<feature type="transmembrane region" description="Helical" evidence="6">
    <location>
        <begin position="123"/>
        <end position="144"/>
    </location>
</feature>
<dbReference type="GO" id="GO:0005886">
    <property type="term" value="C:plasma membrane"/>
    <property type="evidence" value="ECO:0007669"/>
    <property type="project" value="UniProtKB-SubCell"/>
</dbReference>
<keyword evidence="4 6" id="KW-0472">Membrane</keyword>
<keyword evidence="3 6" id="KW-1133">Transmembrane helix</keyword>
<feature type="transmembrane region" description="Helical" evidence="6">
    <location>
        <begin position="62"/>
        <end position="87"/>
    </location>
</feature>
<reference evidence="8 9" key="1">
    <citation type="submission" date="2018-09" db="EMBL/GenBank/DDBJ databases">
        <title>YIM 75507 draft genome.</title>
        <authorList>
            <person name="Tang S."/>
            <person name="Feng Y."/>
        </authorList>
    </citation>
    <scope>NUCLEOTIDE SEQUENCE [LARGE SCALE GENOMIC DNA]</scope>
    <source>
        <strain evidence="8 9">YIM 75507</strain>
    </source>
</reference>
<gene>
    <name evidence="8" type="ORF">D5H75_00030</name>
</gene>
<dbReference type="OrthoDB" id="9815356at2"/>
<evidence type="ECO:0000313" key="9">
    <source>
        <dbReference type="Proteomes" id="UP000265768"/>
    </source>
</evidence>
<dbReference type="GO" id="GO:0022857">
    <property type="term" value="F:transmembrane transporter activity"/>
    <property type="evidence" value="ECO:0007669"/>
    <property type="project" value="InterPro"/>
</dbReference>
<evidence type="ECO:0000256" key="4">
    <source>
        <dbReference type="ARBA" id="ARBA00023136"/>
    </source>
</evidence>
<comment type="caution">
    <text evidence="8">The sequence shown here is derived from an EMBL/GenBank/DDBJ whole genome shotgun (WGS) entry which is preliminary data.</text>
</comment>
<keyword evidence="2 6" id="KW-0812">Transmembrane</keyword>
<evidence type="ECO:0000259" key="7">
    <source>
        <dbReference type="PROSITE" id="PS50850"/>
    </source>
</evidence>
<dbReference type="AlphaFoldDB" id="A0A3A4AY54"/>
<dbReference type="PANTHER" id="PTHR42910:SF1">
    <property type="entry name" value="MAJOR FACILITATOR SUPERFAMILY (MFS) PROFILE DOMAIN-CONTAINING PROTEIN"/>
    <property type="match status" value="1"/>
</dbReference>
<protein>
    <submittedName>
        <fullName evidence="8">MFS transporter</fullName>
    </submittedName>
</protein>
<feature type="transmembrane region" description="Helical" evidence="6">
    <location>
        <begin position="272"/>
        <end position="293"/>
    </location>
</feature>
<dbReference type="InterPro" id="IPR036259">
    <property type="entry name" value="MFS_trans_sf"/>
</dbReference>
<dbReference type="Pfam" id="PF07690">
    <property type="entry name" value="MFS_1"/>
    <property type="match status" value="1"/>
</dbReference>
<dbReference type="InterPro" id="IPR011701">
    <property type="entry name" value="MFS"/>
</dbReference>
<feature type="domain" description="Major facilitator superfamily (MFS) profile" evidence="7">
    <location>
        <begin position="33"/>
        <end position="413"/>
    </location>
</feature>
<keyword evidence="9" id="KW-1185">Reference proteome</keyword>
<accession>A0A3A4AY54</accession>
<dbReference type="Proteomes" id="UP000265768">
    <property type="component" value="Unassembled WGS sequence"/>
</dbReference>
<proteinExistence type="predicted"/>
<dbReference type="PROSITE" id="PS50850">
    <property type="entry name" value="MFS"/>
    <property type="match status" value="1"/>
</dbReference>
<feature type="transmembrane region" description="Helical" evidence="6">
    <location>
        <begin position="99"/>
        <end position="117"/>
    </location>
</feature>
<dbReference type="InterPro" id="IPR020846">
    <property type="entry name" value="MFS_dom"/>
</dbReference>
<feature type="transmembrane region" description="Helical" evidence="6">
    <location>
        <begin position="300"/>
        <end position="316"/>
    </location>
</feature>
<name>A0A3A4AY54_9ACTN</name>
<feature type="region of interest" description="Disordered" evidence="5">
    <location>
        <begin position="1"/>
        <end position="25"/>
    </location>
</feature>
<evidence type="ECO:0000256" key="3">
    <source>
        <dbReference type="ARBA" id="ARBA00022989"/>
    </source>
</evidence>
<dbReference type="Gene3D" id="1.20.1250.20">
    <property type="entry name" value="MFS general substrate transporter like domains"/>
    <property type="match status" value="1"/>
</dbReference>
<organism evidence="8 9">
    <name type="scientific">Bailinhaonella thermotolerans</name>
    <dbReference type="NCBI Taxonomy" id="1070861"/>
    <lineage>
        <taxon>Bacteria</taxon>
        <taxon>Bacillati</taxon>
        <taxon>Actinomycetota</taxon>
        <taxon>Actinomycetes</taxon>
        <taxon>Streptosporangiales</taxon>
        <taxon>Streptosporangiaceae</taxon>
        <taxon>Bailinhaonella</taxon>
    </lineage>
</organism>
<feature type="transmembrane region" description="Helical" evidence="6">
    <location>
        <begin position="386"/>
        <end position="408"/>
    </location>
</feature>
<dbReference type="PANTHER" id="PTHR42910">
    <property type="entry name" value="TRANSPORTER SCO4007-RELATED"/>
    <property type="match status" value="1"/>
</dbReference>
<feature type="transmembrane region" description="Helical" evidence="6">
    <location>
        <begin position="32"/>
        <end position="50"/>
    </location>
</feature>
<dbReference type="SUPFAM" id="SSF103473">
    <property type="entry name" value="MFS general substrate transporter"/>
    <property type="match status" value="1"/>
</dbReference>
<evidence type="ECO:0000256" key="6">
    <source>
        <dbReference type="SAM" id="Phobius"/>
    </source>
</evidence>
<feature type="transmembrane region" description="Helical" evidence="6">
    <location>
        <begin position="156"/>
        <end position="174"/>
    </location>
</feature>
<dbReference type="EMBL" id="QZEY01000001">
    <property type="protein sequence ID" value="RJL35267.1"/>
    <property type="molecule type" value="Genomic_DNA"/>
</dbReference>
<feature type="transmembrane region" description="Helical" evidence="6">
    <location>
        <begin position="322"/>
        <end position="340"/>
    </location>
</feature>
<evidence type="ECO:0000313" key="8">
    <source>
        <dbReference type="EMBL" id="RJL35267.1"/>
    </source>
</evidence>
<sequence>MKEGSVPITGSLRASPAGTPPPRARATATRPLLFVVMAVCCGATVANVYLAQPLLDLFARDLGVPAASAGIVVTCAQFGYAAGISLLVPLGDVRRRRPLLAVLLAATVAALLLAAAAPGLSALAATAALVGAVTVIPQVLVPLAAELAPPARRAAVVANVQIGVMTGMIGSRVVGGVVGQALGWRAAYLLAAGLTALAGLATVCLLPREAARTGRIGYGRLLASLPGLLRDHPALRQSCLLHGALFGAFNATWTTLVLALTHAPYHFSSAQAGLFGLLGLAGAAAAPGAGRVIDRHGPSPIMAAAAVLMLGSAGAYALGRTWLPVMIAAIVLVNVAVQWSQTANQARVLTHLPQARSRANTVYMVAVFLSGAVCAALAAACYGAYGWPGVCALQALLAGAALLVLPAIRRHDRRHRPQPA</sequence>
<feature type="transmembrane region" description="Helical" evidence="6">
    <location>
        <begin position="361"/>
        <end position="380"/>
    </location>
</feature>
<evidence type="ECO:0000256" key="2">
    <source>
        <dbReference type="ARBA" id="ARBA00022692"/>
    </source>
</evidence>
<evidence type="ECO:0000256" key="5">
    <source>
        <dbReference type="SAM" id="MobiDB-lite"/>
    </source>
</evidence>
<comment type="subcellular location">
    <subcellularLocation>
        <location evidence="1">Cell membrane</location>
        <topology evidence="1">Multi-pass membrane protein</topology>
    </subcellularLocation>
</comment>
<feature type="transmembrane region" description="Helical" evidence="6">
    <location>
        <begin position="239"/>
        <end position="260"/>
    </location>
</feature>
<evidence type="ECO:0000256" key="1">
    <source>
        <dbReference type="ARBA" id="ARBA00004651"/>
    </source>
</evidence>
<feature type="transmembrane region" description="Helical" evidence="6">
    <location>
        <begin position="186"/>
        <end position="206"/>
    </location>
</feature>